<keyword evidence="2" id="KW-1185">Reference proteome</keyword>
<accession>A0A915EHD6</accession>
<evidence type="ECO:0000313" key="2">
    <source>
        <dbReference type="Proteomes" id="UP000887574"/>
    </source>
</evidence>
<protein>
    <submittedName>
        <fullName evidence="3">Uncharacterized protein</fullName>
    </submittedName>
</protein>
<evidence type="ECO:0000256" key="1">
    <source>
        <dbReference type="SAM" id="MobiDB-lite"/>
    </source>
</evidence>
<organism evidence="2 3">
    <name type="scientific">Ditylenchus dipsaci</name>
    <dbReference type="NCBI Taxonomy" id="166011"/>
    <lineage>
        <taxon>Eukaryota</taxon>
        <taxon>Metazoa</taxon>
        <taxon>Ecdysozoa</taxon>
        <taxon>Nematoda</taxon>
        <taxon>Chromadorea</taxon>
        <taxon>Rhabditida</taxon>
        <taxon>Tylenchina</taxon>
        <taxon>Tylenchomorpha</taxon>
        <taxon>Sphaerularioidea</taxon>
        <taxon>Anguinidae</taxon>
        <taxon>Anguininae</taxon>
        <taxon>Ditylenchus</taxon>
    </lineage>
</organism>
<name>A0A915EHD6_9BILA</name>
<dbReference type="AlphaFoldDB" id="A0A915EHD6"/>
<evidence type="ECO:0000313" key="3">
    <source>
        <dbReference type="WBParaSite" id="jg5915"/>
    </source>
</evidence>
<dbReference type="WBParaSite" id="jg5915">
    <property type="protein sequence ID" value="jg5915"/>
    <property type="gene ID" value="jg5915"/>
</dbReference>
<dbReference type="Proteomes" id="UP000887574">
    <property type="component" value="Unplaced"/>
</dbReference>
<proteinExistence type="predicted"/>
<feature type="compositionally biased region" description="Basic residues" evidence="1">
    <location>
        <begin position="331"/>
        <end position="344"/>
    </location>
</feature>
<feature type="region of interest" description="Disordered" evidence="1">
    <location>
        <begin position="270"/>
        <end position="348"/>
    </location>
</feature>
<reference evidence="3" key="1">
    <citation type="submission" date="2022-11" db="UniProtKB">
        <authorList>
            <consortium name="WormBaseParasite"/>
        </authorList>
    </citation>
    <scope>IDENTIFICATION</scope>
</reference>
<sequence length="396" mass="44625">MDKKEEILGENQQDLPAVEAGITAIPVSDDEDDEQQQEAVVASNGHLESSQPENGLNPEVAATTADVGLDNSQSEEPDVSNVMEVEPDAVSDVDESLPVPEQMNVIDEISVAHEMNHYMKVNSINWLELSDKEEMWAVCDAISAAHSGLPDSLLKEAFLHLLQGHLNKTPKQKHSNSYLRIHLEGLLRIWNLEVKSDKPTDRATKFIAAPAAYSPPVVKRRRGNASPAQICHRGGELDVDEDEHGTICIGGQELSFESWAQLNKIKESDIVHSSVVPPRQKRPRPQHSKHHHESQIQVKEIEEPKRSSPLSLRKTRLFRRWRQGDSEAARGRRRKRRVKERRKAPTSVNNMNQMFSKFYQFRFQIAQNLSLQQKASFLDLIKQSNGASVQPDNSSK</sequence>
<feature type="region of interest" description="Disordered" evidence="1">
    <location>
        <begin position="1"/>
        <end position="80"/>
    </location>
</feature>
<feature type="compositionally biased region" description="Basic residues" evidence="1">
    <location>
        <begin position="279"/>
        <end position="292"/>
    </location>
</feature>